<evidence type="ECO:0000256" key="12">
    <source>
        <dbReference type="SAM" id="MobiDB-lite"/>
    </source>
</evidence>
<keyword evidence="5 10" id="KW-0995">Kinetochore</keyword>
<dbReference type="Proteomes" id="UP000644660">
    <property type="component" value="Unassembled WGS sequence"/>
</dbReference>
<dbReference type="FunFam" id="1.10.418.30:FF:000001">
    <property type="entry name" value="Probable kinetochore protein ndc80"/>
    <property type="match status" value="1"/>
</dbReference>
<evidence type="ECO:0000256" key="8">
    <source>
        <dbReference type="ARBA" id="ARBA00023306"/>
    </source>
</evidence>
<keyword evidence="16" id="KW-1185">Reference proteome</keyword>
<keyword evidence="8 10" id="KW-0131">Cell cycle</keyword>
<dbReference type="Gene3D" id="1.10.418.30">
    <property type="entry name" value="Ncd80 complex, Ncd80 subunit"/>
    <property type="match status" value="1"/>
</dbReference>
<evidence type="ECO:0000256" key="4">
    <source>
        <dbReference type="ARBA" id="ARBA00022776"/>
    </source>
</evidence>
<evidence type="ECO:0000256" key="7">
    <source>
        <dbReference type="ARBA" id="ARBA00023242"/>
    </source>
</evidence>
<evidence type="ECO:0000256" key="5">
    <source>
        <dbReference type="ARBA" id="ARBA00022838"/>
    </source>
</evidence>
<comment type="function">
    <text evidence="10">Acts as a component of the essential kinetochore-associated NDC80 complex, which is required for chromosome segregation and spindle checkpoint activity.</text>
</comment>
<evidence type="ECO:0000256" key="9">
    <source>
        <dbReference type="ARBA" id="ARBA00023328"/>
    </source>
</evidence>
<dbReference type="AlphaFoldDB" id="A0A8H2ZHX3"/>
<dbReference type="InterPro" id="IPR040967">
    <property type="entry name" value="DUF5595"/>
</dbReference>
<keyword evidence="9 10" id="KW-0137">Centromere</keyword>
<feature type="region of interest" description="Disordered" evidence="12">
    <location>
        <begin position="39"/>
        <end position="148"/>
    </location>
</feature>
<evidence type="ECO:0000313" key="16">
    <source>
        <dbReference type="Proteomes" id="UP000644660"/>
    </source>
</evidence>
<protein>
    <recommendedName>
        <fullName evidence="10">Kinetochore protein NDC80</fullName>
    </recommendedName>
</protein>
<keyword evidence="4 10" id="KW-0498">Mitosis</keyword>
<dbReference type="GO" id="GO:0005634">
    <property type="term" value="C:nucleus"/>
    <property type="evidence" value="ECO:0007669"/>
    <property type="project" value="UniProtKB-SubCell"/>
</dbReference>
<dbReference type="GeneID" id="64859326"/>
<evidence type="ECO:0000256" key="10">
    <source>
        <dbReference type="RuleBase" id="RU368072"/>
    </source>
</evidence>
<comment type="subunit">
    <text evidence="10">Component of the NDC80 complex.</text>
</comment>
<gene>
    <name evidence="15" type="ORF">KABA2_09S00506</name>
</gene>
<dbReference type="OrthoDB" id="7459479at2759"/>
<dbReference type="GO" id="GO:0031262">
    <property type="term" value="C:Ndc80 complex"/>
    <property type="evidence" value="ECO:0007669"/>
    <property type="project" value="UniProtKB-UniRule"/>
</dbReference>
<dbReference type="GO" id="GO:0051301">
    <property type="term" value="P:cell division"/>
    <property type="evidence" value="ECO:0007669"/>
    <property type="project" value="UniProtKB-UniRule"/>
</dbReference>
<dbReference type="PANTHER" id="PTHR10643:SF2">
    <property type="entry name" value="KINETOCHORE PROTEIN NDC80 HOMOLOG"/>
    <property type="match status" value="1"/>
</dbReference>
<dbReference type="PANTHER" id="PTHR10643">
    <property type="entry name" value="KINETOCHORE PROTEIN NDC80"/>
    <property type="match status" value="1"/>
</dbReference>
<name>A0A8H2ZHX3_9SACH</name>
<sequence>MSSNSRVGASQIPNPFQSAGNVSLGSIPSAATFRHESQIPLPSFSQPTVSSTLQSQERETATNLPVRRNSVNSTSGLANMMNKSLNKQNTQVQSSNLRKRSRTTMITNEQEAKQNDAMIPNTRRKSLPSRSNNEIYTNPDRKPSRYSNLGLAPTTDFLRNESQYYNSSNNNNSTLTNRDTRPLRDRNFQQAIQEEIINYLIKNKFDIETNHPVSIKSLKQPTQKGFLIIFKWLYQRTDPGHKFNKSIESDVYQVLKNLQYPYLESINKSQISAVGGSSWHKFLGMLHWLVRVNMKLDQVTGKMDDVIENQPTQEMISINKPVKTLDEQNHIQEKYELMVENLFISYITESYKNFLNVDDNYEVPMEKLTLGFEKFTHIIESDVYNLNSQNENYFKKYQYVQKVSERFTTSMEKFNALKNDLEKFKKYIDSMEVKSQEWPKKLKKMNEELMKKKDDVTNIETNIREILRTLDLKGLSVETIDDRNKEKTQLLEKYDTITDNCDRLTGIIKTKKYENNGLVRNLISVQKQYELSLDRFFQERSETFGIKENNETKNKFQIKINESNLTNVDESIQVKHSDLSDGQYGPLATSLLESQKEEFQKLLQEINLKSEKLNIDNDIIKEKILDLQDEIKLKNVEYQKREKTLSELKSQIVSQKQKNESNLVIQRIELEELQNRNQRILKDMERRVKDAENQLQEKERELETWKLNAASESTQLKQKTQEIIGHSVDFKTTIEKSIITTKEDILKALQEIEEFKLNK</sequence>
<feature type="domain" description="Kinetochore protein Ndc80 CH" evidence="13">
    <location>
        <begin position="159"/>
        <end position="295"/>
    </location>
</feature>
<feature type="region of interest" description="Disordered" evidence="12">
    <location>
        <begin position="1"/>
        <end position="20"/>
    </location>
</feature>
<dbReference type="RefSeq" id="XP_041408098.1">
    <property type="nucleotide sequence ID" value="XM_041552164.1"/>
</dbReference>
<evidence type="ECO:0000259" key="13">
    <source>
        <dbReference type="Pfam" id="PF03801"/>
    </source>
</evidence>
<dbReference type="InterPro" id="IPR005550">
    <property type="entry name" value="Kinetochore_Ndc80"/>
</dbReference>
<evidence type="ECO:0000256" key="1">
    <source>
        <dbReference type="ARBA" id="ARBA00007050"/>
    </source>
</evidence>
<keyword evidence="3 10" id="KW-0132">Cell division</keyword>
<keyword evidence="7 10" id="KW-0539">Nucleus</keyword>
<evidence type="ECO:0000256" key="6">
    <source>
        <dbReference type="ARBA" id="ARBA00023054"/>
    </source>
</evidence>
<evidence type="ECO:0000256" key="2">
    <source>
        <dbReference type="ARBA" id="ARBA00022454"/>
    </source>
</evidence>
<feature type="compositionally biased region" description="Polar residues" evidence="12">
    <location>
        <begin position="69"/>
        <end position="96"/>
    </location>
</feature>
<evidence type="ECO:0000259" key="14">
    <source>
        <dbReference type="Pfam" id="PF18077"/>
    </source>
</evidence>
<feature type="compositionally biased region" description="Polar residues" evidence="12">
    <location>
        <begin position="43"/>
        <end position="55"/>
    </location>
</feature>
<evidence type="ECO:0000256" key="11">
    <source>
        <dbReference type="SAM" id="Coils"/>
    </source>
</evidence>
<dbReference type="InterPro" id="IPR038273">
    <property type="entry name" value="Ndc80_sf"/>
</dbReference>
<dbReference type="EMBL" id="CAEFZW010000009">
    <property type="protein sequence ID" value="CAB4256254.1"/>
    <property type="molecule type" value="Genomic_DNA"/>
</dbReference>
<dbReference type="Pfam" id="PF18077">
    <property type="entry name" value="DUF5595"/>
    <property type="match status" value="1"/>
</dbReference>
<proteinExistence type="inferred from homology"/>
<dbReference type="GO" id="GO:0051315">
    <property type="term" value="P:attachment of mitotic spindle microtubules to kinetochore"/>
    <property type="evidence" value="ECO:0007669"/>
    <property type="project" value="UniProtKB-UniRule"/>
</dbReference>
<feature type="domain" description="DUF5595" evidence="14">
    <location>
        <begin position="333"/>
        <end position="391"/>
    </location>
</feature>
<evidence type="ECO:0000256" key="3">
    <source>
        <dbReference type="ARBA" id="ARBA00022618"/>
    </source>
</evidence>
<feature type="coiled-coil region" evidence="11">
    <location>
        <begin position="592"/>
        <end position="715"/>
    </location>
</feature>
<accession>A0A8H2ZHX3</accession>
<dbReference type="Pfam" id="PF03801">
    <property type="entry name" value="Ndc80_HEC"/>
    <property type="match status" value="1"/>
</dbReference>
<organism evidence="15 16">
    <name type="scientific">Maudiozyma barnettii</name>
    <dbReference type="NCBI Taxonomy" id="61262"/>
    <lineage>
        <taxon>Eukaryota</taxon>
        <taxon>Fungi</taxon>
        <taxon>Dikarya</taxon>
        <taxon>Ascomycota</taxon>
        <taxon>Saccharomycotina</taxon>
        <taxon>Saccharomycetes</taxon>
        <taxon>Saccharomycetales</taxon>
        <taxon>Saccharomycetaceae</taxon>
        <taxon>Maudiozyma</taxon>
    </lineage>
</organism>
<dbReference type="InterPro" id="IPR055260">
    <property type="entry name" value="Ndc80_CH"/>
</dbReference>
<evidence type="ECO:0000313" key="15">
    <source>
        <dbReference type="EMBL" id="CAB4256254.1"/>
    </source>
</evidence>
<comment type="similarity">
    <text evidence="1 10">Belongs to the NDC80/HEC1 family.</text>
</comment>
<reference evidence="15 16" key="1">
    <citation type="submission" date="2020-05" db="EMBL/GenBank/DDBJ databases">
        <authorList>
            <person name="Casaregola S."/>
            <person name="Devillers H."/>
            <person name="Grondin C."/>
        </authorList>
    </citation>
    <scope>NUCLEOTIDE SEQUENCE [LARGE SCALE GENOMIC DNA]</scope>
    <source>
        <strain evidence="15 16">CLIB 1767</strain>
    </source>
</reference>
<comment type="caution">
    <text evidence="15">The sequence shown here is derived from an EMBL/GenBank/DDBJ whole genome shotgun (WGS) entry which is preliminary data.</text>
</comment>
<keyword evidence="2 10" id="KW-0158">Chromosome</keyword>
<comment type="subcellular location">
    <subcellularLocation>
        <location evidence="10">Chromosome</location>
        <location evidence="10">Centromere</location>
        <location evidence="10">Kinetochore</location>
    </subcellularLocation>
    <subcellularLocation>
        <location evidence="10">Nucleus</location>
    </subcellularLocation>
</comment>
<keyword evidence="6 11" id="KW-0175">Coiled coil</keyword>